<evidence type="ECO:0000259" key="3">
    <source>
        <dbReference type="PROSITE" id="PS50943"/>
    </source>
</evidence>
<dbReference type="Pfam" id="PF01381">
    <property type="entry name" value="HTH_3"/>
    <property type="match status" value="1"/>
</dbReference>
<dbReference type="PANTHER" id="PTHR46558:SF11">
    <property type="entry name" value="HTH-TYPE TRANSCRIPTIONAL REGULATOR XRE"/>
    <property type="match status" value="1"/>
</dbReference>
<dbReference type="InterPro" id="IPR001387">
    <property type="entry name" value="Cro/C1-type_HTH"/>
</dbReference>
<feature type="transmembrane region" description="Helical" evidence="2">
    <location>
        <begin position="118"/>
        <end position="136"/>
    </location>
</feature>
<dbReference type="EMBL" id="CAOF01000194">
    <property type="protein sequence ID" value="CCO50152.1"/>
    <property type="molecule type" value="Genomic_DNA"/>
</dbReference>
<gene>
    <name evidence="4" type="ORF">VIBNISOn1_970178</name>
</gene>
<organism evidence="4 5">
    <name type="scientific">Vibrio nigripulchritudo SOn1</name>
    <dbReference type="NCBI Taxonomy" id="1238450"/>
    <lineage>
        <taxon>Bacteria</taxon>
        <taxon>Pseudomonadati</taxon>
        <taxon>Pseudomonadota</taxon>
        <taxon>Gammaproteobacteria</taxon>
        <taxon>Vibrionales</taxon>
        <taxon>Vibrionaceae</taxon>
        <taxon>Vibrio</taxon>
    </lineage>
</organism>
<comment type="caution">
    <text evidence="4">The sequence shown here is derived from an EMBL/GenBank/DDBJ whole genome shotgun (WGS) entry which is preliminary data.</text>
</comment>
<dbReference type="CDD" id="cd00093">
    <property type="entry name" value="HTH_XRE"/>
    <property type="match status" value="1"/>
</dbReference>
<dbReference type="Gene3D" id="1.10.260.40">
    <property type="entry name" value="lambda repressor-like DNA-binding domains"/>
    <property type="match status" value="1"/>
</dbReference>
<keyword evidence="2" id="KW-1133">Transmembrane helix</keyword>
<evidence type="ECO:0000256" key="1">
    <source>
        <dbReference type="ARBA" id="ARBA00023125"/>
    </source>
</evidence>
<keyword evidence="2" id="KW-0812">Transmembrane</keyword>
<dbReference type="Proteomes" id="UP000018211">
    <property type="component" value="Unassembled WGS sequence"/>
</dbReference>
<evidence type="ECO:0000313" key="5">
    <source>
        <dbReference type="Proteomes" id="UP000018211"/>
    </source>
</evidence>
<keyword evidence="2" id="KW-0472">Membrane</keyword>
<dbReference type="SMART" id="SM00530">
    <property type="entry name" value="HTH_XRE"/>
    <property type="match status" value="1"/>
</dbReference>
<dbReference type="Pfam" id="PF13239">
    <property type="entry name" value="2TM"/>
    <property type="match status" value="1"/>
</dbReference>
<dbReference type="GeneID" id="97541579"/>
<dbReference type="SUPFAM" id="SSF47413">
    <property type="entry name" value="lambda repressor-like DNA-binding domains"/>
    <property type="match status" value="1"/>
</dbReference>
<dbReference type="PANTHER" id="PTHR46558">
    <property type="entry name" value="TRACRIPTIONAL REGULATORY PROTEIN-RELATED-RELATED"/>
    <property type="match status" value="1"/>
</dbReference>
<dbReference type="InterPro" id="IPR010982">
    <property type="entry name" value="Lambda_DNA-bd_dom_sf"/>
</dbReference>
<dbReference type="PROSITE" id="PS50943">
    <property type="entry name" value="HTH_CROC1"/>
    <property type="match status" value="1"/>
</dbReference>
<evidence type="ECO:0000313" key="4">
    <source>
        <dbReference type="EMBL" id="CCO50152.1"/>
    </source>
</evidence>
<protein>
    <submittedName>
        <fullName evidence="4">Transcriptional regulator</fullName>
    </submittedName>
</protein>
<dbReference type="RefSeq" id="WP_004400664.1">
    <property type="nucleotide sequence ID" value="NZ_LK391965.1"/>
</dbReference>
<sequence>MNLKALRTDRGWSQEQLSQMSGLSVRTIQRIEQGSKPGMESLKSLAAVFEVDIHTLQQETPMTNTESLSNENIVISTEEKDAAKKVKRLKKFYSSLLSYVATIGFLFIINLITSPGYIWTIWVALGWGLSIALQAVKVFEVFSFFDDDWEKREIEKRMKK</sequence>
<feature type="transmembrane region" description="Helical" evidence="2">
    <location>
        <begin position="92"/>
        <end position="112"/>
    </location>
</feature>
<dbReference type="GO" id="GO:0003677">
    <property type="term" value="F:DNA binding"/>
    <property type="evidence" value="ECO:0007669"/>
    <property type="project" value="UniProtKB-KW"/>
</dbReference>
<keyword evidence="1" id="KW-0238">DNA-binding</keyword>
<feature type="domain" description="HTH cro/C1-type" evidence="3">
    <location>
        <begin position="3"/>
        <end position="56"/>
    </location>
</feature>
<evidence type="ECO:0000256" key="2">
    <source>
        <dbReference type="SAM" id="Phobius"/>
    </source>
</evidence>
<proteinExistence type="predicted"/>
<accession>A0AAV2VZV4</accession>
<dbReference type="AlphaFoldDB" id="A0AAV2VZV4"/>
<dbReference type="InterPro" id="IPR025698">
    <property type="entry name" value="2TM_dom"/>
</dbReference>
<name>A0AAV2VZV4_9VIBR</name>
<reference evidence="4 5" key="1">
    <citation type="journal article" date="2013" name="ISME J.">
        <title>Comparative genomics of pathogenic lineages of Vibrio nigripulchritudo identifies virulence-associated traits.</title>
        <authorList>
            <person name="Goudenege D."/>
            <person name="Labreuche Y."/>
            <person name="Krin E."/>
            <person name="Ansquer D."/>
            <person name="Mangenot S."/>
            <person name="Calteau A."/>
            <person name="Medigue C."/>
            <person name="Mazel D."/>
            <person name="Polz M.F."/>
            <person name="Le Roux F."/>
        </authorList>
    </citation>
    <scope>NUCLEOTIDE SEQUENCE [LARGE SCALE GENOMIC DNA]</scope>
    <source>
        <strain evidence="4 5">SOn1</strain>
    </source>
</reference>